<keyword evidence="3" id="KW-1185">Reference proteome</keyword>
<protein>
    <submittedName>
        <fullName evidence="2">Uncharacterized protein</fullName>
    </submittedName>
</protein>
<dbReference type="EMBL" id="JBJQOH010000006">
    <property type="protein sequence ID" value="KAL3683931.1"/>
    <property type="molecule type" value="Genomic_DNA"/>
</dbReference>
<proteinExistence type="predicted"/>
<dbReference type="Proteomes" id="UP001633002">
    <property type="component" value="Unassembled WGS sequence"/>
</dbReference>
<feature type="region of interest" description="Disordered" evidence="1">
    <location>
        <begin position="115"/>
        <end position="158"/>
    </location>
</feature>
<name>A0ABD3GZ15_9MARC</name>
<reference evidence="2 3" key="1">
    <citation type="submission" date="2024-09" db="EMBL/GenBank/DDBJ databases">
        <title>Chromosome-scale assembly of Riccia sorocarpa.</title>
        <authorList>
            <person name="Paukszto L."/>
        </authorList>
    </citation>
    <scope>NUCLEOTIDE SEQUENCE [LARGE SCALE GENOMIC DNA]</scope>
    <source>
        <strain evidence="2">LP-2024</strain>
        <tissue evidence="2">Aerial parts of the thallus</tissue>
    </source>
</reference>
<dbReference type="AlphaFoldDB" id="A0ABD3GZ15"/>
<evidence type="ECO:0000313" key="2">
    <source>
        <dbReference type="EMBL" id="KAL3683931.1"/>
    </source>
</evidence>
<comment type="caution">
    <text evidence="2">The sequence shown here is derived from an EMBL/GenBank/DDBJ whole genome shotgun (WGS) entry which is preliminary data.</text>
</comment>
<accession>A0ABD3GZ15</accession>
<evidence type="ECO:0000256" key="1">
    <source>
        <dbReference type="SAM" id="MobiDB-lite"/>
    </source>
</evidence>
<feature type="compositionally biased region" description="Basic and acidic residues" evidence="1">
    <location>
        <begin position="140"/>
        <end position="158"/>
    </location>
</feature>
<evidence type="ECO:0000313" key="3">
    <source>
        <dbReference type="Proteomes" id="UP001633002"/>
    </source>
</evidence>
<organism evidence="2 3">
    <name type="scientific">Riccia sorocarpa</name>
    <dbReference type="NCBI Taxonomy" id="122646"/>
    <lineage>
        <taxon>Eukaryota</taxon>
        <taxon>Viridiplantae</taxon>
        <taxon>Streptophyta</taxon>
        <taxon>Embryophyta</taxon>
        <taxon>Marchantiophyta</taxon>
        <taxon>Marchantiopsida</taxon>
        <taxon>Marchantiidae</taxon>
        <taxon>Marchantiales</taxon>
        <taxon>Ricciaceae</taxon>
        <taxon>Riccia</taxon>
    </lineage>
</organism>
<gene>
    <name evidence="2" type="ORF">R1sor_001953</name>
</gene>
<sequence>MRSGFRFVSCSGDDMVKKVVRYFETYKKVRTFYKSIGSDLTEADIEAGLTLKQKMNVKCHYFFRMHALFGAHANIETPALGDSGLPAHMVFDIRDLCQDSQAAFQFFAADPMLSEDEEEAANREEEPIDLGGDPNVQSVDDVRSRKTVRSRDRALPQERKSSLITTYEEQLKERLVLRKEAQDQKSNFWDAILEDRRHARKQREKARIQERIEAMRRARADRRSTLMEKMMKTRKSMDELQATFLLLDNVEERFSASM</sequence>